<dbReference type="PANTHER" id="PTHR36978:SF4">
    <property type="entry name" value="P-LOOP CONTAINING NUCLEOSIDE TRIPHOSPHATE HYDROLASE PROTEIN"/>
    <property type="match status" value="1"/>
</dbReference>
<comment type="caution">
    <text evidence="1">The sequence shown here is derived from an EMBL/GenBank/DDBJ whole genome shotgun (WGS) entry which is preliminary data.</text>
</comment>
<dbReference type="Pfam" id="PF17784">
    <property type="entry name" value="Sulfotransfer_4"/>
    <property type="match status" value="1"/>
</dbReference>
<dbReference type="EMBL" id="MTYI01000004">
    <property type="protein sequence ID" value="PNP60456.1"/>
    <property type="molecule type" value="Genomic_DNA"/>
</dbReference>
<proteinExistence type="predicted"/>
<dbReference type="PANTHER" id="PTHR36978">
    <property type="entry name" value="P-LOOP CONTAINING NUCLEOTIDE TRIPHOSPHATE HYDROLASE"/>
    <property type="match status" value="1"/>
</dbReference>
<accession>A0A2K0URR5</accession>
<dbReference type="InterPro" id="IPR040632">
    <property type="entry name" value="Sulfotransfer_4"/>
</dbReference>
<dbReference type="Proteomes" id="UP000236290">
    <property type="component" value="Unassembled WGS sequence"/>
</dbReference>
<organism evidence="1 2">
    <name type="scientific">Trichoderma harzianum</name>
    <name type="common">Hypocrea lixii</name>
    <dbReference type="NCBI Taxonomy" id="5544"/>
    <lineage>
        <taxon>Eukaryota</taxon>
        <taxon>Fungi</taxon>
        <taxon>Dikarya</taxon>
        <taxon>Ascomycota</taxon>
        <taxon>Pezizomycotina</taxon>
        <taxon>Sordariomycetes</taxon>
        <taxon>Hypocreomycetidae</taxon>
        <taxon>Hypocreales</taxon>
        <taxon>Hypocreaceae</taxon>
        <taxon>Trichoderma</taxon>
    </lineage>
</organism>
<name>A0A2K0URR5_TRIHA</name>
<reference evidence="1 2" key="1">
    <citation type="submission" date="2017-02" db="EMBL/GenBank/DDBJ databases">
        <title>Genomes of Trichoderma spp. with biocontrol activity.</title>
        <authorList>
            <person name="Gardiner D."/>
            <person name="Kazan K."/>
            <person name="Vos C."/>
            <person name="Harvey P."/>
        </authorList>
    </citation>
    <scope>NUCLEOTIDE SEQUENCE [LARGE SCALE GENOMIC DNA]</scope>
    <source>
        <strain evidence="1 2">Tr1</strain>
    </source>
</reference>
<gene>
    <name evidence="1" type="ORF">THARTR1_00480</name>
</gene>
<evidence type="ECO:0000313" key="1">
    <source>
        <dbReference type="EMBL" id="PNP60456.1"/>
    </source>
</evidence>
<protein>
    <submittedName>
        <fullName evidence="1">Uncharacterized protein</fullName>
    </submittedName>
</protein>
<dbReference type="InterPro" id="IPR027417">
    <property type="entry name" value="P-loop_NTPase"/>
</dbReference>
<dbReference type="OrthoDB" id="408152at2759"/>
<dbReference type="AlphaFoldDB" id="A0A2K0URR5"/>
<dbReference type="Gene3D" id="3.40.50.300">
    <property type="entry name" value="P-loop containing nucleotide triphosphate hydrolases"/>
    <property type="match status" value="1"/>
</dbReference>
<dbReference type="SUPFAM" id="SSF52540">
    <property type="entry name" value="P-loop containing nucleoside triphosphate hydrolases"/>
    <property type="match status" value="1"/>
</dbReference>
<evidence type="ECO:0000313" key="2">
    <source>
        <dbReference type="Proteomes" id="UP000236290"/>
    </source>
</evidence>
<sequence>MRFLSDTTNPDRQALGPQMRVIGAGLPRCATSSLQAALESPHLGFFPCMHMAHVMPSNERAEIVLKAMQERDKEKRQALLHKIFDGYQATTDFPGFWFLDDLMDMYPDAVLVLNQRKGGDKSWLHSWNSSLAFFRTWTYLLLCLPVKNDRLHWLLHREAKKQIAERWQTNDLDGFYDVYQKQVLDKAKKRNRKVLVWTAEDGWGSLCEFLGKEVPKDEPFPWVNDAATMQFIQRILVARGLASWLAIFGSVYAAWKFGPSLLQSRLVQSLWQQARQLL</sequence>